<dbReference type="EMBL" id="NPDT01000001">
    <property type="protein sequence ID" value="PJZ66780.1"/>
    <property type="molecule type" value="Genomic_DNA"/>
</dbReference>
<comment type="subcellular location">
    <subcellularLocation>
        <location evidence="1">Cell inner membrane</location>
    </subcellularLocation>
</comment>
<evidence type="ECO:0000256" key="5">
    <source>
        <dbReference type="ARBA" id="ARBA00023136"/>
    </source>
</evidence>
<dbReference type="InterPro" id="IPR004960">
    <property type="entry name" value="LipA_acyltrans"/>
</dbReference>
<accession>A0A2M9ZEA7</accession>
<keyword evidence="6 8" id="KW-0012">Acyltransferase</keyword>
<evidence type="ECO:0000313" key="9">
    <source>
        <dbReference type="Proteomes" id="UP000231912"/>
    </source>
</evidence>
<dbReference type="RefSeq" id="WP_100757375.1">
    <property type="nucleotide sequence ID" value="NZ_NPDT01000001.1"/>
</dbReference>
<evidence type="ECO:0000256" key="6">
    <source>
        <dbReference type="ARBA" id="ARBA00023315"/>
    </source>
</evidence>
<dbReference type="CDD" id="cd07984">
    <property type="entry name" value="LPLAT_LABLAT-like"/>
    <property type="match status" value="1"/>
</dbReference>
<dbReference type="PANTHER" id="PTHR30606">
    <property type="entry name" value="LIPID A BIOSYNTHESIS LAUROYL ACYLTRANSFERASE"/>
    <property type="match status" value="1"/>
</dbReference>
<name>A0A2M9ZEA7_9LEPT</name>
<gene>
    <name evidence="8" type="ORF">CH371_01365</name>
</gene>
<dbReference type="PANTHER" id="PTHR30606:SF10">
    <property type="entry name" value="PHOSPHATIDYLINOSITOL MANNOSIDE ACYLTRANSFERASE"/>
    <property type="match status" value="1"/>
</dbReference>
<keyword evidence="2" id="KW-1003">Cell membrane</keyword>
<evidence type="ECO:0000313" key="8">
    <source>
        <dbReference type="EMBL" id="PJZ66780.1"/>
    </source>
</evidence>
<evidence type="ECO:0000256" key="2">
    <source>
        <dbReference type="ARBA" id="ARBA00022475"/>
    </source>
</evidence>
<keyword evidence="7" id="KW-1133">Transmembrane helix</keyword>
<evidence type="ECO:0000256" key="1">
    <source>
        <dbReference type="ARBA" id="ARBA00004533"/>
    </source>
</evidence>
<dbReference type="GO" id="GO:0016746">
    <property type="term" value="F:acyltransferase activity"/>
    <property type="evidence" value="ECO:0007669"/>
    <property type="project" value="UniProtKB-KW"/>
</dbReference>
<keyword evidence="7" id="KW-0812">Transmembrane</keyword>
<dbReference type="GO" id="GO:0005886">
    <property type="term" value="C:plasma membrane"/>
    <property type="evidence" value="ECO:0007669"/>
    <property type="project" value="UniProtKB-SubCell"/>
</dbReference>
<keyword evidence="4 8" id="KW-0808">Transferase</keyword>
<protein>
    <submittedName>
        <fullName evidence="8">Lauroyl acyltransferase</fullName>
    </submittedName>
</protein>
<dbReference type="Pfam" id="PF03279">
    <property type="entry name" value="Lip_A_acyltrans"/>
    <property type="match status" value="1"/>
</dbReference>
<evidence type="ECO:0000256" key="3">
    <source>
        <dbReference type="ARBA" id="ARBA00022519"/>
    </source>
</evidence>
<feature type="transmembrane region" description="Helical" evidence="7">
    <location>
        <begin position="16"/>
        <end position="34"/>
    </location>
</feature>
<dbReference type="AlphaFoldDB" id="A0A2M9ZEA7"/>
<evidence type="ECO:0000256" key="4">
    <source>
        <dbReference type="ARBA" id="ARBA00022679"/>
    </source>
</evidence>
<evidence type="ECO:0000256" key="7">
    <source>
        <dbReference type="SAM" id="Phobius"/>
    </source>
</evidence>
<keyword evidence="3" id="KW-0997">Cell inner membrane</keyword>
<reference evidence="8 9" key="1">
    <citation type="submission" date="2017-07" db="EMBL/GenBank/DDBJ databases">
        <title>Leptospira spp. isolated from tropical soils.</title>
        <authorList>
            <person name="Thibeaux R."/>
            <person name="Iraola G."/>
            <person name="Ferres I."/>
            <person name="Bierque E."/>
            <person name="Girault D."/>
            <person name="Soupe-Gilbert M.-E."/>
            <person name="Picardeau M."/>
            <person name="Goarant C."/>
        </authorList>
    </citation>
    <scope>NUCLEOTIDE SEQUENCE [LARGE SCALE GENOMIC DNA]</scope>
    <source>
        <strain evidence="8 9">FH2-C-A2</strain>
    </source>
</reference>
<proteinExistence type="predicted"/>
<sequence>MSNPVPRSERKKAKKFFQYLFARFLVGFLSFFPYVIRGKILFGVVYLLGKLTGSIRNRIERHIRLAFPRKSEKEIQSLVLHNLRNLSHMANEFCEEPRMNQRYVDEWVTLLPNPETHNRLFERGGILVLGHLGNWETMGVSVCYSAPKNDLYVFAKRQSNPWSNSWIEKNRATQRIKLVYTDESPRKALSLLKQGKLVAFISDQDAGKNGSFFPFLGRMASTFQGPATFARMTDAPIIFCSSWYDKKGKLHFYVEEFERPDMDPKKDPQAWEREFTYKWVKRLEEEVRKHPGDYFWLHRRWHTKPENEEELTRFWQDYESRPVND</sequence>
<organism evidence="8 9">
    <name type="scientific">Leptospira wolffii</name>
    <dbReference type="NCBI Taxonomy" id="409998"/>
    <lineage>
        <taxon>Bacteria</taxon>
        <taxon>Pseudomonadati</taxon>
        <taxon>Spirochaetota</taxon>
        <taxon>Spirochaetia</taxon>
        <taxon>Leptospirales</taxon>
        <taxon>Leptospiraceae</taxon>
        <taxon>Leptospira</taxon>
    </lineage>
</organism>
<dbReference type="GO" id="GO:0009247">
    <property type="term" value="P:glycolipid biosynthetic process"/>
    <property type="evidence" value="ECO:0007669"/>
    <property type="project" value="UniProtKB-ARBA"/>
</dbReference>
<keyword evidence="5 7" id="KW-0472">Membrane</keyword>
<dbReference type="Proteomes" id="UP000231912">
    <property type="component" value="Unassembled WGS sequence"/>
</dbReference>
<comment type="caution">
    <text evidence="8">The sequence shown here is derived from an EMBL/GenBank/DDBJ whole genome shotgun (WGS) entry which is preliminary data.</text>
</comment>